<feature type="compositionally biased region" description="Acidic residues" evidence="4">
    <location>
        <begin position="1"/>
        <end position="11"/>
    </location>
</feature>
<dbReference type="InterPro" id="IPR001375">
    <property type="entry name" value="Peptidase_S9_cat"/>
</dbReference>
<accession>A0A1D7W5T6</accession>
<gene>
    <name evidence="5" type="ORF">BLSMQ_2639</name>
</gene>
<dbReference type="InterPro" id="IPR023302">
    <property type="entry name" value="Pept_S9A_N"/>
</dbReference>
<evidence type="ECO:0000256" key="3">
    <source>
        <dbReference type="ARBA" id="ARBA00022825"/>
    </source>
</evidence>
<dbReference type="GO" id="GO:0004252">
    <property type="term" value="F:serine-type endopeptidase activity"/>
    <property type="evidence" value="ECO:0007669"/>
    <property type="project" value="UniProtKB-EC"/>
</dbReference>
<evidence type="ECO:0000256" key="4">
    <source>
        <dbReference type="SAM" id="MobiDB-lite"/>
    </source>
</evidence>
<dbReference type="InterPro" id="IPR002470">
    <property type="entry name" value="Peptidase_S9A"/>
</dbReference>
<dbReference type="eggNOG" id="COG1505">
    <property type="taxonomic scope" value="Bacteria"/>
</dbReference>
<dbReference type="Pfam" id="PF02897">
    <property type="entry name" value="Peptidase_S9_N"/>
    <property type="match status" value="1"/>
</dbReference>
<dbReference type="EC" id="3.4.21.26" evidence="5"/>
<evidence type="ECO:0000313" key="6">
    <source>
        <dbReference type="Proteomes" id="UP000094793"/>
    </source>
</evidence>
<evidence type="ECO:0000256" key="2">
    <source>
        <dbReference type="ARBA" id="ARBA00022801"/>
    </source>
</evidence>
<evidence type="ECO:0000313" key="5">
    <source>
        <dbReference type="EMBL" id="AOP54345.1"/>
    </source>
</evidence>
<dbReference type="InterPro" id="IPR029058">
    <property type="entry name" value="AB_hydrolase_fold"/>
</dbReference>
<feature type="region of interest" description="Disordered" evidence="4">
    <location>
        <begin position="1"/>
        <end position="29"/>
    </location>
</feature>
<dbReference type="Gene3D" id="2.130.10.120">
    <property type="entry name" value="Prolyl oligopeptidase, N-terminal domain"/>
    <property type="match status" value="1"/>
</dbReference>
<organism evidence="5 6">
    <name type="scientific">Brevibacterium aurantiacum</name>
    <dbReference type="NCBI Taxonomy" id="273384"/>
    <lineage>
        <taxon>Bacteria</taxon>
        <taxon>Bacillati</taxon>
        <taxon>Actinomycetota</taxon>
        <taxon>Actinomycetes</taxon>
        <taxon>Micrococcales</taxon>
        <taxon>Brevibacteriaceae</taxon>
        <taxon>Brevibacterium</taxon>
    </lineage>
</organism>
<dbReference type="Pfam" id="PF00326">
    <property type="entry name" value="Peptidase_S9"/>
    <property type="match status" value="1"/>
</dbReference>
<keyword evidence="2 5" id="KW-0378">Hydrolase</keyword>
<dbReference type="GO" id="GO:0006508">
    <property type="term" value="P:proteolysis"/>
    <property type="evidence" value="ECO:0007669"/>
    <property type="project" value="UniProtKB-KW"/>
</dbReference>
<reference evidence="6" key="1">
    <citation type="submission" date="2016-09" db="EMBL/GenBank/DDBJ databases">
        <title>Complete Genome Sequence of Brevibacterium linens SMQ-1335.</title>
        <authorList>
            <person name="de Melo A.G."/>
            <person name="Labrie S.J."/>
            <person name="Dumaresq J."/>
            <person name="Roberts R.J."/>
            <person name="Tremblay D.M."/>
            <person name="Moineau S."/>
        </authorList>
    </citation>
    <scope>NUCLEOTIDE SEQUENCE [LARGE SCALE GENOMIC DNA]</scope>
    <source>
        <strain evidence="6">SMQ-1335</strain>
    </source>
</reference>
<dbReference type="AlphaFoldDB" id="A0A1D7W5T6"/>
<dbReference type="EMBL" id="CP017150">
    <property type="protein sequence ID" value="AOP54345.1"/>
    <property type="molecule type" value="Genomic_DNA"/>
</dbReference>
<name>A0A1D7W5T6_BREAU</name>
<dbReference type="RefSeq" id="WP_069600484.1">
    <property type="nucleotide sequence ID" value="NZ_CP017150.1"/>
</dbReference>
<protein>
    <submittedName>
        <fullName evidence="5">Prolyl endopeptidase</fullName>
        <ecNumber evidence="5">3.4.21.26</ecNumber>
    </submittedName>
</protein>
<dbReference type="SUPFAM" id="SSF53474">
    <property type="entry name" value="alpha/beta-Hydrolases"/>
    <property type="match status" value="1"/>
</dbReference>
<dbReference type="SUPFAM" id="SSF50993">
    <property type="entry name" value="Peptidase/esterase 'gauge' domain"/>
    <property type="match status" value="1"/>
</dbReference>
<dbReference type="KEGG" id="blin:BLSMQ_2639"/>
<proteinExistence type="predicted"/>
<dbReference type="Gene3D" id="3.40.50.1820">
    <property type="entry name" value="alpha/beta hydrolase"/>
    <property type="match status" value="2"/>
</dbReference>
<evidence type="ECO:0000256" key="1">
    <source>
        <dbReference type="ARBA" id="ARBA00022670"/>
    </source>
</evidence>
<keyword evidence="1" id="KW-0645">Protease</keyword>
<dbReference type="PATRIC" id="fig|1703.10.peg.2722"/>
<dbReference type="GO" id="GO:0005829">
    <property type="term" value="C:cytosol"/>
    <property type="evidence" value="ECO:0007669"/>
    <property type="project" value="TreeGrafter"/>
</dbReference>
<dbReference type="GO" id="GO:0070012">
    <property type="term" value="F:oligopeptidase activity"/>
    <property type="evidence" value="ECO:0007669"/>
    <property type="project" value="TreeGrafter"/>
</dbReference>
<dbReference type="PANTHER" id="PTHR42881:SF13">
    <property type="entry name" value="PROLYL ENDOPEPTIDASE"/>
    <property type="match status" value="1"/>
</dbReference>
<keyword evidence="3" id="KW-0720">Serine protease</keyword>
<dbReference type="PRINTS" id="PR00862">
    <property type="entry name" value="PROLIGOPTASE"/>
</dbReference>
<dbReference type="PANTHER" id="PTHR42881">
    <property type="entry name" value="PROLYL ENDOPEPTIDASE"/>
    <property type="match status" value="1"/>
</dbReference>
<sequence>MRTEASADDQTNENSTAATQPHDAAPMPHDENLWLEDIHGEDQIAWVKEQNATTLARFHDDLFDSIAGDIQTALDSEGKIPMVAKRGDHYFNFWRDSTNPKGVWRQTTWDSYVSESPEWEVLIDIDALGIAEDTPWVWAGASVRRSDNARALVSLSPDGGDAHRVREFDLVTKSFVAGGFDLPSAKTRFAWLDDDTIIVATDTGEDSLTTSSYPRQARVLTRGQAIADAPIVAEVPRDHVAIFVGSDVGAADPDSTDRAFVIDAIDFFNTRMSFIDLDDVRDESESISTTASAWENKRHVVDVPTDVEVGFERDFVLFRPQSQWDHEGLTVAAGGLAVADIAEVKAGRISPTVIFTPDEHTALQSWTWTRDYLVLELLRDVQSQLVVLDPNDNFSSSRLPGVPANHMVGLGAVDKHDDATANDYWLVSTGFLTPTTLSYGSLGSSGETENSSSSVTPEVIKSAPALFPGEGFRVEQHFATSDDGTKIPYFQIADSELVLDGRNPTLLDGYGGFEVSRTPGYTPVMGIGWLGRTTTGAWQDPDSQQTVTATEAPIPAGRRGVYVLANIRGGGEYGPGWHTSAMRENRMRAYEDYAAVARDLIDRGVTSPSSLACAGGSNGGLLVGNMLTQYPELFGAISCGVPLLDMRRYTKLSAGYSWKAEYGDPDVAEDWAFIQKFSPYHLLEDGTDYPPVLFWTATSDDRVGPVQARKMAARMQDRGIADVWFFEDTEGGHSAASDNKQAAFTRALSYRFLWNSLTGE</sequence>
<dbReference type="Proteomes" id="UP000094793">
    <property type="component" value="Chromosome"/>
</dbReference>
<dbReference type="OrthoDB" id="9801421at2"/>
<dbReference type="InterPro" id="IPR051167">
    <property type="entry name" value="Prolyl_oligopep/macrocyclase"/>
</dbReference>